<feature type="transmembrane region" description="Helical" evidence="1">
    <location>
        <begin position="42"/>
        <end position="60"/>
    </location>
</feature>
<dbReference type="STRING" id="706433.HMPREF9430_00284"/>
<keyword evidence="3" id="KW-1185">Reference proteome</keyword>
<reference evidence="2 3" key="1">
    <citation type="submission" date="2010-08" db="EMBL/GenBank/DDBJ databases">
        <authorList>
            <person name="Weinstock G."/>
            <person name="Sodergren E."/>
            <person name="Clifton S."/>
            <person name="Fulton L."/>
            <person name="Fulton B."/>
            <person name="Courtney L."/>
            <person name="Fronick C."/>
            <person name="Harrison M."/>
            <person name="Strong C."/>
            <person name="Farmer C."/>
            <person name="Delahaunty K."/>
            <person name="Markovic C."/>
            <person name="Hall O."/>
            <person name="Minx P."/>
            <person name="Tomlinson C."/>
            <person name="Mitreva M."/>
            <person name="Hou S."/>
            <person name="Chen J."/>
            <person name="Wollam A."/>
            <person name="Pepin K.H."/>
            <person name="Johnson M."/>
            <person name="Bhonagiri V."/>
            <person name="Zhang X."/>
            <person name="Suruliraj S."/>
            <person name="Warren W."/>
            <person name="Chinwalla A."/>
            <person name="Mardis E.R."/>
            <person name="Wilson R.K."/>
        </authorList>
    </citation>
    <scope>NUCLEOTIDE SEQUENCE [LARGE SCALE GENOMIC DNA]</scope>
    <source>
        <strain evidence="2 3">F0204</strain>
    </source>
</reference>
<feature type="transmembrane region" description="Helical" evidence="1">
    <location>
        <begin position="7"/>
        <end position="30"/>
    </location>
</feature>
<feature type="transmembrane region" description="Helical" evidence="1">
    <location>
        <begin position="72"/>
        <end position="89"/>
    </location>
</feature>
<keyword evidence="1" id="KW-0472">Membrane</keyword>
<protein>
    <submittedName>
        <fullName evidence="2">Uncharacterized protein</fullName>
    </submittedName>
</protein>
<dbReference type="EMBL" id="AECQ01000004">
    <property type="protein sequence ID" value="EFW25120.1"/>
    <property type="molecule type" value="Genomic_DNA"/>
</dbReference>
<proteinExistence type="predicted"/>
<dbReference type="HOGENOM" id="CLU_1659578_0_0_9"/>
<dbReference type="AlphaFoldDB" id="E7MLH7"/>
<organism evidence="2 3">
    <name type="scientific">Solobacterium moorei F0204</name>
    <dbReference type="NCBI Taxonomy" id="706433"/>
    <lineage>
        <taxon>Bacteria</taxon>
        <taxon>Bacillati</taxon>
        <taxon>Bacillota</taxon>
        <taxon>Erysipelotrichia</taxon>
        <taxon>Erysipelotrichales</taxon>
        <taxon>Erysipelotrichaceae</taxon>
        <taxon>Solobacterium</taxon>
    </lineage>
</organism>
<dbReference type="Proteomes" id="UP000004097">
    <property type="component" value="Unassembled WGS sequence"/>
</dbReference>
<evidence type="ECO:0000313" key="2">
    <source>
        <dbReference type="EMBL" id="EFW25120.1"/>
    </source>
</evidence>
<evidence type="ECO:0000313" key="3">
    <source>
        <dbReference type="Proteomes" id="UP000004097"/>
    </source>
</evidence>
<sequence length="159" mass="18932">MNRKQTYIQYLIFPIIPLIFTILWLVYAGYETNISILLSKPKIRIFPLVLCGITLVYLFWKSKDTTNQYVRVLFFLCAVLTLIFPYIELAFIKNMHLIFAYSTLILYVILIKDLPPFFQYRTLFFVVCIFCFFDCILQMKITGLSEVIFLWINAYILTK</sequence>
<keyword evidence="1" id="KW-0812">Transmembrane</keyword>
<evidence type="ECO:0000256" key="1">
    <source>
        <dbReference type="SAM" id="Phobius"/>
    </source>
</evidence>
<comment type="caution">
    <text evidence="2">The sequence shown here is derived from an EMBL/GenBank/DDBJ whole genome shotgun (WGS) entry which is preliminary data.</text>
</comment>
<accession>E7MLH7</accession>
<name>E7MLH7_9FIRM</name>
<gene>
    <name evidence="2" type="ORF">HMPREF9430_00284</name>
</gene>
<feature type="transmembrane region" description="Helical" evidence="1">
    <location>
        <begin position="123"/>
        <end position="152"/>
    </location>
</feature>
<keyword evidence="1" id="KW-1133">Transmembrane helix</keyword>
<feature type="transmembrane region" description="Helical" evidence="1">
    <location>
        <begin position="95"/>
        <end position="111"/>
    </location>
</feature>